<dbReference type="SUPFAM" id="SSF51126">
    <property type="entry name" value="Pectin lyase-like"/>
    <property type="match status" value="1"/>
</dbReference>
<dbReference type="InterPro" id="IPR006626">
    <property type="entry name" value="PbH1"/>
</dbReference>
<comment type="caution">
    <text evidence="3">The sequence shown here is derived from an EMBL/GenBank/DDBJ whole genome shotgun (WGS) entry which is preliminary data.</text>
</comment>
<dbReference type="Proteomes" id="UP000029736">
    <property type="component" value="Unassembled WGS sequence"/>
</dbReference>
<accession>A0A098S261</accession>
<dbReference type="InterPro" id="IPR012334">
    <property type="entry name" value="Pectin_lyas_fold"/>
</dbReference>
<keyword evidence="4" id="KW-1185">Reference proteome</keyword>
<organism evidence="3 4">
    <name type="scientific">Phaeodactylibacter xiamenensis</name>
    <dbReference type="NCBI Taxonomy" id="1524460"/>
    <lineage>
        <taxon>Bacteria</taxon>
        <taxon>Pseudomonadati</taxon>
        <taxon>Bacteroidota</taxon>
        <taxon>Saprospiria</taxon>
        <taxon>Saprospirales</taxon>
        <taxon>Haliscomenobacteraceae</taxon>
        <taxon>Phaeodactylibacter</taxon>
    </lineage>
</organism>
<dbReference type="InterPro" id="IPR007742">
    <property type="entry name" value="NosD_dom"/>
</dbReference>
<dbReference type="SMART" id="SM00710">
    <property type="entry name" value="PbH1"/>
    <property type="match status" value="10"/>
</dbReference>
<dbReference type="RefSeq" id="WP_081968916.1">
    <property type="nucleotide sequence ID" value="NZ_JBKAGJ010000002.1"/>
</dbReference>
<sequence>MRAILQYFSLLATTLLLATTAAAQPQTLRVGPEEDYPSIAAALSAADSGDVVEIHAGTYYEHGLVVDKPLYIRGIGYPVLDAQEQGEILTIIAHDVTVEGLQLQNVGVSYLKDHAGIRVRQRSRAVIRNNRLVNTFFGIYLERVHEAVIENNELSGVLRDEASSGNGIHAWHCEKLDIRDNWVTGHRDGIYFEFVDNSKIVGNESVGNQRYGLHFMFSNHDEYHHNRFADNGAGVAVMFSKFINMWENTFEHNWGRAAYGLLLKEIYDTRIEDNHFIQNTIGINIEGSTRIVYQRNEFRRNGWAIKMAGGCLDNDITANNFRSNTLDLVVNSNVNNNTFTGNYWSEYNGYDLDRDGTGDVPYRPVKLFSYILDQTPEAIVLLRSFFVSLMNFSEKVSPVFTPADVLDHQPSMQPLSL</sequence>
<evidence type="ECO:0000259" key="2">
    <source>
        <dbReference type="Pfam" id="PF05048"/>
    </source>
</evidence>
<protein>
    <submittedName>
        <fullName evidence="3">Nitrous oxide reductase</fullName>
    </submittedName>
</protein>
<dbReference type="NCBIfam" id="TIGR04247">
    <property type="entry name" value="NosD_copper_fam"/>
    <property type="match status" value="1"/>
</dbReference>
<proteinExistence type="predicted"/>
<dbReference type="Pfam" id="PF05048">
    <property type="entry name" value="NosD"/>
    <property type="match status" value="1"/>
</dbReference>
<reference evidence="3 4" key="1">
    <citation type="journal article" date="2014" name="Int. J. Syst. Evol. Microbiol.">
        <title>Phaeodactylibacter xiamenensis gen. nov., sp. nov., a member of the family Saprospiraceae isolated from the marine alga Phaeodactylum tricornutum.</title>
        <authorList>
            <person name="Chen Z.Jr."/>
            <person name="Lei X."/>
            <person name="Lai Q."/>
            <person name="Li Y."/>
            <person name="Zhang B."/>
            <person name="Zhang J."/>
            <person name="Zhang H."/>
            <person name="Yang L."/>
            <person name="Zheng W."/>
            <person name="Tian Y."/>
            <person name="Yu Z."/>
            <person name="Xu H.Jr."/>
            <person name="Zheng T."/>
        </authorList>
    </citation>
    <scope>NUCLEOTIDE SEQUENCE [LARGE SCALE GENOMIC DNA]</scope>
    <source>
        <strain evidence="3 4">KD52</strain>
    </source>
</reference>
<evidence type="ECO:0000256" key="1">
    <source>
        <dbReference type="SAM" id="SignalP"/>
    </source>
</evidence>
<dbReference type="EMBL" id="JPOS01000083">
    <property type="protein sequence ID" value="KGE85858.1"/>
    <property type="molecule type" value="Genomic_DNA"/>
</dbReference>
<feature type="chain" id="PRO_5001939752" evidence="1">
    <location>
        <begin position="24"/>
        <end position="417"/>
    </location>
</feature>
<name>A0A098S261_9BACT</name>
<evidence type="ECO:0000313" key="4">
    <source>
        <dbReference type="Proteomes" id="UP000029736"/>
    </source>
</evidence>
<evidence type="ECO:0000313" key="3">
    <source>
        <dbReference type="EMBL" id="KGE85858.1"/>
    </source>
</evidence>
<dbReference type="InterPro" id="IPR011050">
    <property type="entry name" value="Pectin_lyase_fold/virulence"/>
</dbReference>
<dbReference type="InterPro" id="IPR026464">
    <property type="entry name" value="NosD_copper_fam"/>
</dbReference>
<feature type="domain" description="Periplasmic copper-binding protein NosD beta helix" evidence="2">
    <location>
        <begin position="164"/>
        <end position="349"/>
    </location>
</feature>
<dbReference type="STRING" id="1524460.IX84_24905"/>
<feature type="signal peptide" evidence="1">
    <location>
        <begin position="1"/>
        <end position="23"/>
    </location>
</feature>
<keyword evidence="1" id="KW-0732">Signal</keyword>
<gene>
    <name evidence="3" type="ORF">IX84_24905</name>
</gene>
<dbReference type="AlphaFoldDB" id="A0A098S261"/>
<dbReference type="OrthoDB" id="9767990at2"/>
<dbReference type="Gene3D" id="2.160.20.10">
    <property type="entry name" value="Single-stranded right-handed beta-helix, Pectin lyase-like"/>
    <property type="match status" value="2"/>
</dbReference>